<evidence type="ECO:0000256" key="8">
    <source>
        <dbReference type="SAM" id="MobiDB-lite"/>
    </source>
</evidence>
<dbReference type="AlphaFoldDB" id="A0A1C7LP29"/>
<evidence type="ECO:0000256" key="7">
    <source>
        <dbReference type="ARBA" id="ARBA00038929"/>
    </source>
</evidence>
<feature type="compositionally biased region" description="Polar residues" evidence="8">
    <location>
        <begin position="196"/>
        <end position="206"/>
    </location>
</feature>
<dbReference type="EMBL" id="LUGG01000038">
    <property type="protein sequence ID" value="OBZ65976.1"/>
    <property type="molecule type" value="Genomic_DNA"/>
</dbReference>
<evidence type="ECO:0000256" key="1">
    <source>
        <dbReference type="ARBA" id="ARBA00005641"/>
    </source>
</evidence>
<dbReference type="PANTHER" id="PTHR31297">
    <property type="entry name" value="GLUCAN ENDO-1,6-BETA-GLUCOSIDASE B"/>
    <property type="match status" value="1"/>
</dbReference>
<evidence type="ECO:0000313" key="11">
    <source>
        <dbReference type="Proteomes" id="UP000092993"/>
    </source>
</evidence>
<dbReference type="EC" id="3.2.1.58" evidence="7"/>
<dbReference type="PANTHER" id="PTHR31297:SF34">
    <property type="entry name" value="GLUCAN 1,3-BETA-GLUCOSIDASE 2"/>
    <property type="match status" value="1"/>
</dbReference>
<dbReference type="Proteomes" id="UP000092993">
    <property type="component" value="Unassembled WGS sequence"/>
</dbReference>
<proteinExistence type="inferred from homology"/>
<keyword evidence="9" id="KW-0472">Membrane</keyword>
<dbReference type="GO" id="GO:0009251">
    <property type="term" value="P:glucan catabolic process"/>
    <property type="evidence" value="ECO:0007669"/>
    <property type="project" value="TreeGrafter"/>
</dbReference>
<evidence type="ECO:0000256" key="2">
    <source>
        <dbReference type="ARBA" id="ARBA00022801"/>
    </source>
</evidence>
<keyword evidence="2" id="KW-0378">Hydrolase</keyword>
<sequence>MSSEQLRPPPRTYDYSSGADSQYSDSSYPQGSTPFLIPPSGPFPEHSPSHTPRESSYGAPDPAYNSDPLLGSSDAIASTIPNAYLAKEGYAVHTNPSNWHVRKPLYKRPLFWFGALVALAVVVLAVVLPIIFVVVKPNQHHNTSANTGTNQNSDPGSSSTGGNGDPASSTGATTGGDGSTVTTADGSTVSDPKNPFDNSARPNSWTPPLNTSWTWGEDHIYGVNLGGLFVLEPFIVPTIYQESTGAVDEWTLSTLLSQNGSLQSALEDHYNTFITEQDIAEIAGGICTEGAGLNWIRLPIPFWAIETWADVGVDASGNNVAEPFLAQVCWKYILRVIGWARKYGIRINLDLHTAPGSQNGYNHSGKLGQVNFLNGPMGIANAERMLDYIRIITEFISQPEYKDVIPMFGIINEALLSTIGRDQLSSFYLRAHDMIRSITGIGAGNGPFISIHDGFQGMSSWAGFLTGSDRIALDTHPYFAFDGQPNTQPINVTAVGGDGVEMGGVWPKQACNSWGPQMNASRNNFGVSIAGEFSNGYNDCGLFVEGVGGTPHFVGTARSGWTRHGCTGRLVLLDVEDRQLDGEHRAIAALVVSARSSGRMDADGSPDGIGQVRALWRVVDAVRWDVPVVADRRSRRGDHCGDCERVVWGLAPDDDRECGCGVADADAAVHEHGEPGDAAGPDADGGDGELGRWVGGPAGYGTEGHGDFGVCVSRCVERAELCVPDYGMWCCCYSRRCGDFGLGDIGFGGNVDPGDDLGLGDNIGLGDNVGLGDLASDYYGISSRSSCAEEKLVW</sequence>
<keyword evidence="5" id="KW-0961">Cell wall biogenesis/degradation</keyword>
<dbReference type="InterPro" id="IPR050386">
    <property type="entry name" value="Glycosyl_hydrolase_5"/>
</dbReference>
<comment type="caution">
    <text evidence="10">The sequence shown here is derived from an EMBL/GenBank/DDBJ whole genome shotgun (WGS) entry which is preliminary data.</text>
</comment>
<accession>A0A1C7LP29</accession>
<dbReference type="OrthoDB" id="62120at2759"/>
<dbReference type="GO" id="GO:0004338">
    <property type="term" value="F:glucan exo-1,3-beta-glucosidase activity"/>
    <property type="evidence" value="ECO:0007669"/>
    <property type="project" value="UniProtKB-EC"/>
</dbReference>
<dbReference type="InterPro" id="IPR017853">
    <property type="entry name" value="GH"/>
</dbReference>
<keyword evidence="3" id="KW-0325">Glycoprotein</keyword>
<feature type="region of interest" description="Disordered" evidence="8">
    <location>
        <begin position="1"/>
        <end position="70"/>
    </location>
</feature>
<dbReference type="GO" id="GO:0009986">
    <property type="term" value="C:cell surface"/>
    <property type="evidence" value="ECO:0007669"/>
    <property type="project" value="TreeGrafter"/>
</dbReference>
<dbReference type="Gene3D" id="3.20.20.80">
    <property type="entry name" value="Glycosidases"/>
    <property type="match status" value="1"/>
</dbReference>
<comment type="similarity">
    <text evidence="1">Belongs to the glycosyl hydrolase 5 (cellulase A) family.</text>
</comment>
<organism evidence="10 11">
    <name type="scientific">Grifola frondosa</name>
    <name type="common">Maitake</name>
    <name type="synonym">Polyporus frondosus</name>
    <dbReference type="NCBI Taxonomy" id="5627"/>
    <lineage>
        <taxon>Eukaryota</taxon>
        <taxon>Fungi</taxon>
        <taxon>Dikarya</taxon>
        <taxon>Basidiomycota</taxon>
        <taxon>Agaricomycotina</taxon>
        <taxon>Agaricomycetes</taxon>
        <taxon>Polyporales</taxon>
        <taxon>Grifolaceae</taxon>
        <taxon>Grifola</taxon>
    </lineage>
</organism>
<keyword evidence="9" id="KW-0812">Transmembrane</keyword>
<evidence type="ECO:0000256" key="4">
    <source>
        <dbReference type="ARBA" id="ARBA00023295"/>
    </source>
</evidence>
<feature type="compositionally biased region" description="Low complexity" evidence="8">
    <location>
        <begin position="179"/>
        <end position="191"/>
    </location>
</feature>
<feature type="region of interest" description="Disordered" evidence="8">
    <location>
        <begin position="141"/>
        <end position="206"/>
    </location>
</feature>
<feature type="compositionally biased region" description="Low complexity" evidence="8">
    <location>
        <begin position="13"/>
        <end position="28"/>
    </location>
</feature>
<dbReference type="STRING" id="5627.A0A1C7LP29"/>
<keyword evidence="9" id="KW-1133">Transmembrane helix</keyword>
<evidence type="ECO:0000256" key="5">
    <source>
        <dbReference type="ARBA" id="ARBA00023316"/>
    </source>
</evidence>
<feature type="compositionally biased region" description="Polar residues" evidence="8">
    <location>
        <begin position="141"/>
        <end position="158"/>
    </location>
</feature>
<evidence type="ECO:0000256" key="3">
    <source>
        <dbReference type="ARBA" id="ARBA00023180"/>
    </source>
</evidence>
<evidence type="ECO:0000256" key="6">
    <source>
        <dbReference type="ARBA" id="ARBA00036824"/>
    </source>
</evidence>
<dbReference type="GO" id="GO:0005576">
    <property type="term" value="C:extracellular region"/>
    <property type="evidence" value="ECO:0007669"/>
    <property type="project" value="TreeGrafter"/>
</dbReference>
<keyword evidence="4" id="KW-0326">Glycosidase</keyword>
<comment type="catalytic activity">
    <reaction evidence="6">
        <text>Successive hydrolysis of beta-D-glucose units from the non-reducing ends of (1-&gt;3)-beta-D-glucans, releasing alpha-glucose.</text>
        <dbReference type="EC" id="3.2.1.58"/>
    </reaction>
</comment>
<dbReference type="GO" id="GO:0071555">
    <property type="term" value="P:cell wall organization"/>
    <property type="evidence" value="ECO:0007669"/>
    <property type="project" value="UniProtKB-KW"/>
</dbReference>
<dbReference type="SUPFAM" id="SSF51445">
    <property type="entry name" value="(Trans)glycosidases"/>
    <property type="match status" value="1"/>
</dbReference>
<gene>
    <name evidence="10" type="primary">exgD_0</name>
    <name evidence="10" type="ORF">A0H81_14146</name>
</gene>
<evidence type="ECO:0000313" key="10">
    <source>
        <dbReference type="EMBL" id="OBZ65976.1"/>
    </source>
</evidence>
<feature type="transmembrane region" description="Helical" evidence="9">
    <location>
        <begin position="110"/>
        <end position="135"/>
    </location>
</feature>
<protein>
    <recommendedName>
        <fullName evidence="7">glucan 1,3-beta-glucosidase</fullName>
        <ecNumber evidence="7">3.2.1.58</ecNumber>
    </recommendedName>
</protein>
<name>A0A1C7LP29_GRIFR</name>
<reference evidence="10 11" key="1">
    <citation type="submission" date="2016-03" db="EMBL/GenBank/DDBJ databases">
        <title>Whole genome sequencing of Grifola frondosa 9006-11.</title>
        <authorList>
            <person name="Min B."/>
            <person name="Park H."/>
            <person name="Kim J.-G."/>
            <person name="Cho H."/>
            <person name="Oh Y.-L."/>
            <person name="Kong W.-S."/>
            <person name="Choi I.-G."/>
        </authorList>
    </citation>
    <scope>NUCLEOTIDE SEQUENCE [LARGE SCALE GENOMIC DNA]</scope>
    <source>
        <strain evidence="10 11">9006-11</strain>
    </source>
</reference>
<keyword evidence="11" id="KW-1185">Reference proteome</keyword>
<evidence type="ECO:0000256" key="9">
    <source>
        <dbReference type="SAM" id="Phobius"/>
    </source>
</evidence>